<sequence>MANDPNNDQPLPGGEPVSRREFDALATSIEEIRQLLLNMGNNNNNNNNGRDNQCGGGRGNRDGRRQQEEIESNSEEEMERPENAFAANLNNRQSIEDYRMKADIPYFNGHLSIEGFLDWLMEVERFFEIMSVPEERMTKISAFRLKGSAAIWWDNLQKSRQRQAKQPVRIWRRMKQLMMDRFLPVDYEQHLYRLYHNCTQGSRTVEDYTDEFLRYVNGLTMSIHDRIGLQVFWDIHEAQNMAMKAQQLEKELKEHSYVPNKEKKEVQPIQRNNYKGQNYRGESSQNNDINQNRNQRPNHGPYARATSDVCYRCFQPGHRSNNYLKQKQANLVEGTEEADDHSGNYDDDYDGAEFAYEDNNEVVNLMVNHTAIEEDEVLSMML</sequence>
<proteinExistence type="predicted"/>
<name>A0ACC0TG63_POPTR</name>
<comment type="caution">
    <text evidence="1">The sequence shown here is derived from an EMBL/GenBank/DDBJ whole genome shotgun (WGS) entry which is preliminary data.</text>
</comment>
<organism evidence="1 2">
    <name type="scientific">Populus trichocarpa</name>
    <name type="common">Western balsam poplar</name>
    <name type="synonym">Populus balsamifera subsp. trichocarpa</name>
    <dbReference type="NCBI Taxonomy" id="3694"/>
    <lineage>
        <taxon>Eukaryota</taxon>
        <taxon>Viridiplantae</taxon>
        <taxon>Streptophyta</taxon>
        <taxon>Embryophyta</taxon>
        <taxon>Tracheophyta</taxon>
        <taxon>Spermatophyta</taxon>
        <taxon>Magnoliopsida</taxon>
        <taxon>eudicotyledons</taxon>
        <taxon>Gunneridae</taxon>
        <taxon>Pentapetalae</taxon>
        <taxon>rosids</taxon>
        <taxon>fabids</taxon>
        <taxon>Malpighiales</taxon>
        <taxon>Salicaceae</taxon>
        <taxon>Saliceae</taxon>
        <taxon>Populus</taxon>
    </lineage>
</organism>
<protein>
    <submittedName>
        <fullName evidence="1">Uncharacterized protein</fullName>
    </submittedName>
</protein>
<dbReference type="EMBL" id="CM009290">
    <property type="protein sequence ID" value="KAI9400587.1"/>
    <property type="molecule type" value="Genomic_DNA"/>
</dbReference>
<dbReference type="Proteomes" id="UP000006729">
    <property type="component" value="Chromosome 1"/>
</dbReference>
<accession>A0ACC0TG63</accession>
<reference evidence="1 2" key="1">
    <citation type="journal article" date="2006" name="Science">
        <title>The genome of black cottonwood, Populus trichocarpa (Torr. &amp; Gray).</title>
        <authorList>
            <person name="Tuskan G.A."/>
            <person name="Difazio S."/>
            <person name="Jansson S."/>
            <person name="Bohlmann J."/>
            <person name="Grigoriev I."/>
            <person name="Hellsten U."/>
            <person name="Putnam N."/>
            <person name="Ralph S."/>
            <person name="Rombauts S."/>
            <person name="Salamov A."/>
            <person name="Schein J."/>
            <person name="Sterck L."/>
            <person name="Aerts A."/>
            <person name="Bhalerao R.R."/>
            <person name="Bhalerao R.P."/>
            <person name="Blaudez D."/>
            <person name="Boerjan W."/>
            <person name="Brun A."/>
            <person name="Brunner A."/>
            <person name="Busov V."/>
            <person name="Campbell M."/>
            <person name="Carlson J."/>
            <person name="Chalot M."/>
            <person name="Chapman J."/>
            <person name="Chen G.L."/>
            <person name="Cooper D."/>
            <person name="Coutinho P.M."/>
            <person name="Couturier J."/>
            <person name="Covert S."/>
            <person name="Cronk Q."/>
            <person name="Cunningham R."/>
            <person name="Davis J."/>
            <person name="Degroeve S."/>
            <person name="Dejardin A."/>
            <person name="Depamphilis C."/>
            <person name="Detter J."/>
            <person name="Dirks B."/>
            <person name="Dubchak I."/>
            <person name="Duplessis S."/>
            <person name="Ehlting J."/>
            <person name="Ellis B."/>
            <person name="Gendler K."/>
            <person name="Goodstein D."/>
            <person name="Gribskov M."/>
            <person name="Grimwood J."/>
            <person name="Groover A."/>
            <person name="Gunter L."/>
            <person name="Hamberger B."/>
            <person name="Heinze B."/>
            <person name="Helariutta Y."/>
            <person name="Henrissat B."/>
            <person name="Holligan D."/>
            <person name="Holt R."/>
            <person name="Huang W."/>
            <person name="Islam-Faridi N."/>
            <person name="Jones S."/>
            <person name="Jones-Rhoades M."/>
            <person name="Jorgensen R."/>
            <person name="Joshi C."/>
            <person name="Kangasjarvi J."/>
            <person name="Karlsson J."/>
            <person name="Kelleher C."/>
            <person name="Kirkpatrick R."/>
            <person name="Kirst M."/>
            <person name="Kohler A."/>
            <person name="Kalluri U."/>
            <person name="Larimer F."/>
            <person name="Leebens-Mack J."/>
            <person name="Leple J.C."/>
            <person name="Locascio P."/>
            <person name="Lou Y."/>
            <person name="Lucas S."/>
            <person name="Martin F."/>
            <person name="Montanini B."/>
            <person name="Napoli C."/>
            <person name="Nelson D.R."/>
            <person name="Nelson C."/>
            <person name="Nieminen K."/>
            <person name="Nilsson O."/>
            <person name="Pereda V."/>
            <person name="Peter G."/>
            <person name="Philippe R."/>
            <person name="Pilate G."/>
            <person name="Poliakov A."/>
            <person name="Razumovskaya J."/>
            <person name="Richardson P."/>
            <person name="Rinaldi C."/>
            <person name="Ritland K."/>
            <person name="Rouze P."/>
            <person name="Ryaboy D."/>
            <person name="Schmutz J."/>
            <person name="Schrader J."/>
            <person name="Segerman B."/>
            <person name="Shin H."/>
            <person name="Siddiqui A."/>
            <person name="Sterky F."/>
            <person name="Terry A."/>
            <person name="Tsai C.J."/>
            <person name="Uberbacher E."/>
            <person name="Unneberg P."/>
            <person name="Vahala J."/>
            <person name="Wall K."/>
            <person name="Wessler S."/>
            <person name="Yang G."/>
            <person name="Yin T."/>
            <person name="Douglas C."/>
            <person name="Marra M."/>
            <person name="Sandberg G."/>
            <person name="Van de Peer Y."/>
            <person name="Rokhsar D."/>
        </authorList>
    </citation>
    <scope>NUCLEOTIDE SEQUENCE [LARGE SCALE GENOMIC DNA]</scope>
    <source>
        <strain evidence="2">cv. Nisqually</strain>
    </source>
</reference>
<evidence type="ECO:0000313" key="2">
    <source>
        <dbReference type="Proteomes" id="UP000006729"/>
    </source>
</evidence>
<keyword evidence="2" id="KW-1185">Reference proteome</keyword>
<evidence type="ECO:0000313" key="1">
    <source>
        <dbReference type="EMBL" id="KAI9400587.1"/>
    </source>
</evidence>
<gene>
    <name evidence="1" type="ORF">POPTR_001G006850v4</name>
</gene>